<dbReference type="SUPFAM" id="SSF52540">
    <property type="entry name" value="P-loop containing nucleoside triphosphate hydrolases"/>
    <property type="match status" value="1"/>
</dbReference>
<feature type="region of interest" description="Disordered" evidence="8">
    <location>
        <begin position="119"/>
        <end position="152"/>
    </location>
</feature>
<keyword evidence="6 7" id="KW-0539">Nucleus</keyword>
<name>A0A317XUM5_9BASI</name>
<evidence type="ECO:0000256" key="5">
    <source>
        <dbReference type="ARBA" id="ARBA00023134"/>
    </source>
</evidence>
<protein>
    <recommendedName>
        <fullName evidence="3 7">Nucleolar GTP-binding protein 2</fullName>
    </recommendedName>
</protein>
<feature type="domain" description="CP-type G" evidence="9">
    <location>
        <begin position="236"/>
        <end position="397"/>
    </location>
</feature>
<feature type="compositionally biased region" description="Acidic residues" evidence="8">
    <location>
        <begin position="626"/>
        <end position="638"/>
    </location>
</feature>
<dbReference type="FunCoup" id="A0A317XUM5">
    <property type="interactions" value="364"/>
</dbReference>
<dbReference type="PANTHER" id="PTHR11089:SF9">
    <property type="entry name" value="NUCLEOLAR GTP-BINDING PROTEIN 2"/>
    <property type="match status" value="1"/>
</dbReference>
<dbReference type="PANTHER" id="PTHR11089">
    <property type="entry name" value="GTP-BINDING PROTEIN-RELATED"/>
    <property type="match status" value="1"/>
</dbReference>
<dbReference type="PRINTS" id="PR00326">
    <property type="entry name" value="GTP1OBG"/>
</dbReference>
<dbReference type="CDD" id="cd01858">
    <property type="entry name" value="NGP_1"/>
    <property type="match status" value="1"/>
</dbReference>
<dbReference type="Proteomes" id="UP000246740">
    <property type="component" value="Unassembled WGS sequence"/>
</dbReference>
<dbReference type="Gene3D" id="1.10.1580.10">
    <property type="match status" value="1"/>
</dbReference>
<evidence type="ECO:0000256" key="7">
    <source>
        <dbReference type="RuleBase" id="RU364023"/>
    </source>
</evidence>
<dbReference type="EMBL" id="KZ819191">
    <property type="protein sequence ID" value="PWZ01011.1"/>
    <property type="molecule type" value="Genomic_DNA"/>
</dbReference>
<proteinExistence type="inferred from homology"/>
<dbReference type="GO" id="GO:0005730">
    <property type="term" value="C:nucleolus"/>
    <property type="evidence" value="ECO:0007669"/>
    <property type="project" value="UniProtKB-SubCell"/>
</dbReference>
<dbReference type="OrthoDB" id="444945at2759"/>
<dbReference type="FunFam" id="3.40.50.300:FF:000559">
    <property type="entry name" value="Nuclear/nucleolar GTPase 2"/>
    <property type="match status" value="1"/>
</dbReference>
<evidence type="ECO:0000256" key="3">
    <source>
        <dbReference type="ARBA" id="ARBA00022127"/>
    </source>
</evidence>
<organism evidence="10 11">
    <name type="scientific">Testicularia cyperi</name>
    <dbReference type="NCBI Taxonomy" id="1882483"/>
    <lineage>
        <taxon>Eukaryota</taxon>
        <taxon>Fungi</taxon>
        <taxon>Dikarya</taxon>
        <taxon>Basidiomycota</taxon>
        <taxon>Ustilaginomycotina</taxon>
        <taxon>Ustilaginomycetes</taxon>
        <taxon>Ustilaginales</taxon>
        <taxon>Anthracoideaceae</taxon>
        <taxon>Testicularia</taxon>
    </lineage>
</organism>
<dbReference type="InterPro" id="IPR023179">
    <property type="entry name" value="GTP-bd_ortho_bundle_sf"/>
</dbReference>
<evidence type="ECO:0000313" key="11">
    <source>
        <dbReference type="Proteomes" id="UP000246740"/>
    </source>
</evidence>
<dbReference type="InterPro" id="IPR012971">
    <property type="entry name" value="NOG2_N_dom"/>
</dbReference>
<dbReference type="PROSITE" id="PS51721">
    <property type="entry name" value="G_CP"/>
    <property type="match status" value="1"/>
</dbReference>
<evidence type="ECO:0000256" key="8">
    <source>
        <dbReference type="SAM" id="MobiDB-lite"/>
    </source>
</evidence>
<dbReference type="Pfam" id="PF08153">
    <property type="entry name" value="NGP1NT"/>
    <property type="match status" value="1"/>
</dbReference>
<dbReference type="InterPro" id="IPR027417">
    <property type="entry name" value="P-loop_NTPase"/>
</dbReference>
<evidence type="ECO:0000256" key="2">
    <source>
        <dbReference type="ARBA" id="ARBA00004604"/>
    </source>
</evidence>
<evidence type="ECO:0000256" key="1">
    <source>
        <dbReference type="ARBA" id="ARBA00003892"/>
    </source>
</evidence>
<feature type="compositionally biased region" description="Basic and acidic residues" evidence="8">
    <location>
        <begin position="695"/>
        <end position="708"/>
    </location>
</feature>
<comment type="function">
    <text evidence="1 7">GTPase that associates with pre-60S ribosomal subunits in the nucleolus and is required for their nuclear export and maturation.</text>
</comment>
<comment type="subcellular location">
    <subcellularLocation>
        <location evidence="2 7">Nucleus</location>
        <location evidence="2 7">Nucleolus</location>
    </subcellularLocation>
</comment>
<dbReference type="GO" id="GO:0005525">
    <property type="term" value="F:GTP binding"/>
    <property type="evidence" value="ECO:0007669"/>
    <property type="project" value="UniProtKB-KW"/>
</dbReference>
<comment type="similarity">
    <text evidence="7">Belongs to the TRAFAC class YlqF/YawG GTPase family. NOG2 subfamily.</text>
</comment>
<feature type="region of interest" description="Disordered" evidence="8">
    <location>
        <begin position="553"/>
        <end position="724"/>
    </location>
</feature>
<feature type="compositionally biased region" description="Acidic residues" evidence="8">
    <location>
        <begin position="564"/>
        <end position="611"/>
    </location>
</feature>
<evidence type="ECO:0000259" key="9">
    <source>
        <dbReference type="PROSITE" id="PS51721"/>
    </source>
</evidence>
<evidence type="ECO:0000313" key="10">
    <source>
        <dbReference type="EMBL" id="PWZ01011.1"/>
    </source>
</evidence>
<dbReference type="InterPro" id="IPR006073">
    <property type="entry name" value="GTP-bd"/>
</dbReference>
<evidence type="ECO:0000256" key="6">
    <source>
        <dbReference type="ARBA" id="ARBA00023242"/>
    </source>
</evidence>
<dbReference type="AlphaFoldDB" id="A0A317XUM5"/>
<accession>A0A317XUM5</accession>
<reference evidence="10 11" key="1">
    <citation type="journal article" date="2018" name="Mol. Biol. Evol.">
        <title>Broad Genomic Sampling Reveals a Smut Pathogenic Ancestry of the Fungal Clade Ustilaginomycotina.</title>
        <authorList>
            <person name="Kijpornyongpan T."/>
            <person name="Mondo S.J."/>
            <person name="Barry K."/>
            <person name="Sandor L."/>
            <person name="Lee J."/>
            <person name="Lipzen A."/>
            <person name="Pangilinan J."/>
            <person name="LaButti K."/>
            <person name="Hainaut M."/>
            <person name="Henrissat B."/>
            <person name="Grigoriev I.V."/>
            <person name="Spatafora J.W."/>
            <person name="Aime M.C."/>
        </authorList>
    </citation>
    <scope>NUCLEOTIDE SEQUENCE [LARGE SCALE GENOMIC DNA]</scope>
    <source>
        <strain evidence="10 11">MCA 3645</strain>
    </source>
</reference>
<gene>
    <name evidence="10" type="ORF">BCV70DRAFT_199373</name>
</gene>
<dbReference type="Gene3D" id="3.40.50.300">
    <property type="entry name" value="P-loop containing nucleotide triphosphate hydrolases"/>
    <property type="match status" value="1"/>
</dbReference>
<dbReference type="Pfam" id="PF01926">
    <property type="entry name" value="MMR_HSR1"/>
    <property type="match status" value="1"/>
</dbReference>
<keyword evidence="11" id="KW-1185">Reference proteome</keyword>
<dbReference type="InterPro" id="IPR030378">
    <property type="entry name" value="G_CP_dom"/>
</dbReference>
<sequence length="724" mass="80048">MVVVKGGPSKNNTKSTGIKRVKGENFYRDAKKAKTVKLLSKNGIASKAIRDKDGNVIQAQEFQSSEAKPGRVQPDKRWFGNTRVISQDALDHFRTSLGSRVNDPYSVLLRRNKLPMSLIQDPGKGKAPSLTTLEPYSDTFGPGAQRKRPRLDGGMNSFEELAQSSEQMGIAADEKAAAMEAKAAGVGLVPSDYEVGSSAQRNINGFTADADELYEIPVTRGRSEPIYSKGQSRRIWGELYKVIDSSDVIIHVLDARDPLGTRCRSVEKHIRDDKPHKHLVFLLNKVDLVPTWVTARWVKILSKEYPTIAFHASINNSFGKGSLIQLLRQFSVLHSDKKQISVGFVGYPNTGKSSIINTLKKKKVCNVAPIPGETKVWQYITLMRRIYLIDCPGIVPVSAHDSETGTVLKGVVRVENLETPAEHIPALLSRVKPEYIRRTYSMDKWKNSEDFLGQIAKRTGKLLKGGEPDLETCAKMVLNDWIRGKIPFFVAPPLPEDAAAGAAKGKAKASEERVEAAAADEDAEATDRLLKKKKVKGVEQPLKQIAVATKFTREDIDAGRPEDFEMERDEDEPVPEAAVGEDEAFNSDEDEAADDSEDDDDDGDALEDLNWDDVFQGADGAVERVADDDEDDEDDDADQSAASLAKRATADADDDVEDDGSTRRKVKKEARMTTSKRKAENYYTHANVKNRSRRAKPEAEPKSKERGSRIGANGKGAKQQNRRK</sequence>
<dbReference type="InterPro" id="IPR024929">
    <property type="entry name" value="GNL2_CP_dom"/>
</dbReference>
<evidence type="ECO:0000256" key="4">
    <source>
        <dbReference type="ARBA" id="ARBA00022741"/>
    </source>
</evidence>
<dbReference type="FunFam" id="1.10.1580.10:FF:000001">
    <property type="entry name" value="Nucleolar GTP-binding protein 2"/>
    <property type="match status" value="1"/>
</dbReference>
<keyword evidence="5 7" id="KW-0342">GTP-binding</keyword>
<feature type="compositionally biased region" description="Basic and acidic residues" evidence="8">
    <location>
        <begin position="553"/>
        <end position="563"/>
    </location>
</feature>
<dbReference type="InterPro" id="IPR050755">
    <property type="entry name" value="TRAFAC_YlqF/YawG_RiboMat"/>
</dbReference>
<dbReference type="STRING" id="1882483.A0A317XUM5"/>
<keyword evidence="4 7" id="KW-0547">Nucleotide-binding</keyword>
<dbReference type="InParanoid" id="A0A317XUM5"/>